<feature type="transmembrane region" description="Helical" evidence="7">
    <location>
        <begin position="248"/>
        <end position="268"/>
    </location>
</feature>
<feature type="transmembrane region" description="Helical" evidence="7">
    <location>
        <begin position="440"/>
        <end position="462"/>
    </location>
</feature>
<feature type="transmembrane region" description="Helical" evidence="7">
    <location>
        <begin position="369"/>
        <end position="390"/>
    </location>
</feature>
<dbReference type="AlphaFoldDB" id="A0A0R2L7J7"/>
<dbReference type="EMBL" id="VBTH01000009">
    <property type="protein sequence ID" value="TLQ04177.1"/>
    <property type="molecule type" value="Genomic_DNA"/>
</dbReference>
<dbReference type="Proteomes" id="UP000051859">
    <property type="component" value="Unassembled WGS sequence"/>
</dbReference>
<dbReference type="PIRSF" id="PIRSF006060">
    <property type="entry name" value="AA_transporter"/>
    <property type="match status" value="1"/>
</dbReference>
<keyword evidence="5 7" id="KW-1133">Transmembrane helix</keyword>
<dbReference type="STRING" id="331679.IV81_GL000044"/>
<comment type="caution">
    <text evidence="8">The sequence shown here is derived from an EMBL/GenBank/DDBJ whole genome shotgun (WGS) entry which is preliminary data.</text>
</comment>
<feature type="transmembrane region" description="Helical" evidence="7">
    <location>
        <begin position="39"/>
        <end position="62"/>
    </location>
</feature>
<keyword evidence="4 7" id="KW-0812">Transmembrane</keyword>
<dbReference type="InterPro" id="IPR050367">
    <property type="entry name" value="APC_superfamily"/>
</dbReference>
<evidence type="ECO:0000256" key="4">
    <source>
        <dbReference type="ARBA" id="ARBA00022692"/>
    </source>
</evidence>
<dbReference type="EMBL" id="JQBX01000001">
    <property type="protein sequence ID" value="KRN95162.1"/>
    <property type="molecule type" value="Genomic_DNA"/>
</dbReference>
<reference evidence="8 10" key="1">
    <citation type="journal article" date="2015" name="Genome Announc.">
        <title>Expanding the biotechnology potential of lactobacilli through comparative genomics of 213 strains and associated genera.</title>
        <authorList>
            <person name="Sun Z."/>
            <person name="Harris H.M."/>
            <person name="McCann A."/>
            <person name="Guo C."/>
            <person name="Argimon S."/>
            <person name="Zhang W."/>
            <person name="Yang X."/>
            <person name="Jeffery I.B."/>
            <person name="Cooney J.C."/>
            <person name="Kagawa T.F."/>
            <person name="Liu W."/>
            <person name="Song Y."/>
            <person name="Salvetti E."/>
            <person name="Wrobel A."/>
            <person name="Rasinkangas P."/>
            <person name="Parkhill J."/>
            <person name="Rea M.C."/>
            <person name="O'Sullivan O."/>
            <person name="Ritari J."/>
            <person name="Douillard F.P."/>
            <person name="Paul Ross R."/>
            <person name="Yang R."/>
            <person name="Briner A.E."/>
            <person name="Felis G.E."/>
            <person name="de Vos W.M."/>
            <person name="Barrangou R."/>
            <person name="Klaenhammer T.R."/>
            <person name="Caufield P.W."/>
            <person name="Cui Y."/>
            <person name="Zhang H."/>
            <person name="O'Toole P.W."/>
        </authorList>
    </citation>
    <scope>NUCLEOTIDE SEQUENCE [LARGE SCALE GENOMIC DNA]</scope>
    <source>
        <strain evidence="8 10">DSM 18001</strain>
    </source>
</reference>
<reference evidence="9 11" key="2">
    <citation type="submission" date="2019-05" db="EMBL/GenBank/DDBJ databases">
        <title>The metagenome of a microbial culture collection derived from dairy environment covers the genomic content of the human microbiome.</title>
        <authorList>
            <person name="Roder T."/>
            <person name="Wuthrich D."/>
            <person name="Sattari Z."/>
            <person name="Von Ah U."/>
            <person name="Bar C."/>
            <person name="Ronchi F."/>
            <person name="Macpherson A.J."/>
            <person name="Ganal-Vonarburg S.C."/>
            <person name="Bruggmann R."/>
            <person name="Vergeres G."/>
        </authorList>
    </citation>
    <scope>NUCLEOTIDE SEQUENCE [LARGE SCALE GENOMIC DNA]</scope>
    <source>
        <strain evidence="9 11">FAM 18815</strain>
    </source>
</reference>
<proteinExistence type="predicted"/>
<evidence type="ECO:0000313" key="11">
    <source>
        <dbReference type="Proteomes" id="UP000305541"/>
    </source>
</evidence>
<dbReference type="NCBIfam" id="NF011775">
    <property type="entry name" value="PRK15238.1"/>
    <property type="match status" value="1"/>
</dbReference>
<feature type="transmembrane region" description="Helical" evidence="7">
    <location>
        <begin position="207"/>
        <end position="227"/>
    </location>
</feature>
<dbReference type="PANTHER" id="PTHR42770:SF15">
    <property type="entry name" value="GLUTAMATE_GAMMA-AMINOBUTYRATE ANTIPORTER-RELATED"/>
    <property type="match status" value="1"/>
</dbReference>
<dbReference type="InterPro" id="IPR002293">
    <property type="entry name" value="AA/rel_permease1"/>
</dbReference>
<sequence>MGEQKKKLSLGALVLMIFTTIFGFGNTPTAFQQMGYGAIFWYIIGAVLFFIPAGLMFAEYGSTFKEAKGGIYSWLEQSIGEKWAFIATFMWLASWLIWMVMISQKIWITLSTIISGHDMTSTWSIFGLDSTLTIGLLAILWMIFVTWATTRGIDTLAKVSSLGGLAVMAMNVILLLASVFILIANHGQLAQPIHHLSDFATSPSAQFQSPIALISFIVYAIFAYGGLESIGGVTDSLDKPEKTFPKGVMIGGVVIAIGYSLAIFLWGVSANWHTVILEQKANLGNITYVMMENLGLELGKSMGMNATNAAFLGTLFSRFAGVGMLFAYVGSFFVLSYSPLKSFILGSPKELWPKKMTELNKNGMPANSMWLQAIIVIFFIGGISILAAITHKEATFFYNVLTSMSNVSTTLPYLFLVGAFPFFKAKPGLDRPFEVYHSHAWMITVVTVVMIAVGVGVVFTSISPFLSGDMFTGLWTIAGPIFFGIIAWAFLVRREKNKNI</sequence>
<evidence type="ECO:0000313" key="10">
    <source>
        <dbReference type="Proteomes" id="UP000051859"/>
    </source>
</evidence>
<dbReference type="Pfam" id="PF13520">
    <property type="entry name" value="AA_permease_2"/>
    <property type="match status" value="1"/>
</dbReference>
<dbReference type="PATRIC" id="fig|331679.3.peg.45"/>
<dbReference type="GO" id="GO:0005886">
    <property type="term" value="C:plasma membrane"/>
    <property type="evidence" value="ECO:0007669"/>
    <property type="project" value="UniProtKB-SubCell"/>
</dbReference>
<feature type="transmembrane region" description="Helical" evidence="7">
    <location>
        <begin position="83"/>
        <end position="103"/>
    </location>
</feature>
<feature type="transmembrane region" description="Helical" evidence="7">
    <location>
        <begin position="309"/>
        <end position="335"/>
    </location>
</feature>
<protein>
    <submittedName>
        <fullName evidence="8">Amino acid transporter</fullName>
    </submittedName>
    <submittedName>
        <fullName evidence="9">Glutamate/gamma-aminobutyrate family transporter YjeM</fullName>
    </submittedName>
</protein>
<evidence type="ECO:0000256" key="7">
    <source>
        <dbReference type="SAM" id="Phobius"/>
    </source>
</evidence>
<gene>
    <name evidence="9" type="primary">yjeM</name>
    <name evidence="9" type="ORF">FEZ51_06120</name>
    <name evidence="8" type="ORF">IV81_GL000044</name>
</gene>
<dbReference type="OrthoDB" id="92719at2"/>
<dbReference type="Proteomes" id="UP000305541">
    <property type="component" value="Unassembled WGS sequence"/>
</dbReference>
<evidence type="ECO:0000313" key="8">
    <source>
        <dbReference type="EMBL" id="KRN95162.1"/>
    </source>
</evidence>
<keyword evidence="3" id="KW-1003">Cell membrane</keyword>
<evidence type="ECO:0000313" key="9">
    <source>
        <dbReference type="EMBL" id="TLQ04177.1"/>
    </source>
</evidence>
<keyword evidence="2" id="KW-0813">Transport</keyword>
<evidence type="ECO:0000256" key="6">
    <source>
        <dbReference type="ARBA" id="ARBA00023136"/>
    </source>
</evidence>
<feature type="transmembrane region" description="Helical" evidence="7">
    <location>
        <begin position="123"/>
        <end position="150"/>
    </location>
</feature>
<evidence type="ECO:0000256" key="2">
    <source>
        <dbReference type="ARBA" id="ARBA00022448"/>
    </source>
</evidence>
<accession>A0A0R2L7J7</accession>
<keyword evidence="10" id="KW-1185">Reference proteome</keyword>
<feature type="transmembrane region" description="Helical" evidence="7">
    <location>
        <begin position="474"/>
        <end position="492"/>
    </location>
</feature>
<dbReference type="RefSeq" id="WP_057801128.1">
    <property type="nucleotide sequence ID" value="NZ_JQBX01000001.1"/>
</dbReference>
<comment type="subcellular location">
    <subcellularLocation>
        <location evidence="1">Cell membrane</location>
        <topology evidence="1">Multi-pass membrane protein</topology>
    </subcellularLocation>
</comment>
<feature type="transmembrane region" description="Helical" evidence="7">
    <location>
        <begin position="396"/>
        <end position="420"/>
    </location>
</feature>
<dbReference type="Gene3D" id="1.20.1740.10">
    <property type="entry name" value="Amino acid/polyamine transporter I"/>
    <property type="match status" value="1"/>
</dbReference>
<organism evidence="8 10">
    <name type="scientific">Pediococcus stilesii</name>
    <dbReference type="NCBI Taxonomy" id="331679"/>
    <lineage>
        <taxon>Bacteria</taxon>
        <taxon>Bacillati</taxon>
        <taxon>Bacillota</taxon>
        <taxon>Bacilli</taxon>
        <taxon>Lactobacillales</taxon>
        <taxon>Lactobacillaceae</taxon>
        <taxon>Pediococcus</taxon>
    </lineage>
</organism>
<dbReference type="GO" id="GO:0022857">
    <property type="term" value="F:transmembrane transporter activity"/>
    <property type="evidence" value="ECO:0007669"/>
    <property type="project" value="InterPro"/>
</dbReference>
<keyword evidence="6 7" id="KW-0472">Membrane</keyword>
<evidence type="ECO:0000256" key="3">
    <source>
        <dbReference type="ARBA" id="ARBA00022475"/>
    </source>
</evidence>
<evidence type="ECO:0000256" key="1">
    <source>
        <dbReference type="ARBA" id="ARBA00004651"/>
    </source>
</evidence>
<dbReference type="PANTHER" id="PTHR42770">
    <property type="entry name" value="AMINO ACID TRANSPORTER-RELATED"/>
    <property type="match status" value="1"/>
</dbReference>
<name>A0A0R2L7J7_9LACO</name>
<evidence type="ECO:0000256" key="5">
    <source>
        <dbReference type="ARBA" id="ARBA00022989"/>
    </source>
</evidence>
<feature type="transmembrane region" description="Helical" evidence="7">
    <location>
        <begin position="162"/>
        <end position="187"/>
    </location>
</feature>